<reference evidence="6" key="1">
    <citation type="submission" date="2022-12" db="EMBL/GenBank/DDBJ databases">
        <authorList>
            <person name="Petersen C."/>
        </authorList>
    </citation>
    <scope>NUCLEOTIDE SEQUENCE</scope>
    <source>
        <strain evidence="6">IBT 16125</strain>
    </source>
</reference>
<protein>
    <recommendedName>
        <fullName evidence="5">Zn(2)-C6 fungal-type domain-containing protein</fullName>
    </recommendedName>
</protein>
<dbReference type="EMBL" id="JAPVEA010000007">
    <property type="protein sequence ID" value="KAJ5443448.1"/>
    <property type="molecule type" value="Genomic_DNA"/>
</dbReference>
<evidence type="ECO:0000256" key="3">
    <source>
        <dbReference type="ARBA" id="ARBA00023163"/>
    </source>
</evidence>
<dbReference type="Gene3D" id="4.10.240.10">
    <property type="entry name" value="Zn(2)-C6 fungal-type DNA-binding domain"/>
    <property type="match status" value="1"/>
</dbReference>
<dbReference type="CDD" id="cd00067">
    <property type="entry name" value="GAL4"/>
    <property type="match status" value="1"/>
</dbReference>
<keyword evidence="1" id="KW-0805">Transcription regulation</keyword>
<dbReference type="GO" id="GO:0000981">
    <property type="term" value="F:DNA-binding transcription factor activity, RNA polymerase II-specific"/>
    <property type="evidence" value="ECO:0007669"/>
    <property type="project" value="InterPro"/>
</dbReference>
<evidence type="ECO:0000256" key="4">
    <source>
        <dbReference type="ARBA" id="ARBA00023242"/>
    </source>
</evidence>
<dbReference type="PANTHER" id="PTHR38111">
    <property type="entry name" value="ZN(2)-C6 FUNGAL-TYPE DOMAIN-CONTAINING PROTEIN-RELATED"/>
    <property type="match status" value="1"/>
</dbReference>
<keyword evidence="7" id="KW-1185">Reference proteome</keyword>
<dbReference type="AlphaFoldDB" id="A0AAD6C0M0"/>
<dbReference type="SMART" id="SM00066">
    <property type="entry name" value="GAL4"/>
    <property type="match status" value="1"/>
</dbReference>
<sequence>MPGVPSSKGCDACRRVKKKCDELKPCSRCRRLQIMCIGSGQQRFKFKNAESQLTKQANGGRKRARAVVSQGKILANCPQISSQIPGNELAASFANTLTMNDVRWDITYYGAFLNEIPRRLGSSVALDASVKAVVTAYPYFRHQNFSPDAYMEYCNSLRALRESLNDPVEAQSPNTLCAVYLITICQSWLGRYDDKLKSHGEAIAHLLKITDLRKCQSSFEKDMIVTLTVPVILEAVVNPRIQMSSQWWEDVTRRFSVAPCPRHSNPPRSSNTLSTLAKFPEWIRRPDPYIPEIAVVYLTMRDDAERMHQYLGHWSDPASDSFTDSTTLEHCRYQAGYTLVVTLALILNTLLRAFDSNNTVLVTEAFSFCDHIIRQAEIACRYRPLGAAYISLCLVVGCSTAEDPQQLAHLQALLADYSTDFKEINWIERVMWLRASFYNHHLRAGSNRNTASHYEAGGKLVEAAWGEHNRRPESCCIM</sequence>
<reference evidence="6" key="2">
    <citation type="journal article" date="2023" name="IMA Fungus">
        <title>Comparative genomic study of the Penicillium genus elucidates a diverse pangenome and 15 lateral gene transfer events.</title>
        <authorList>
            <person name="Petersen C."/>
            <person name="Sorensen T."/>
            <person name="Nielsen M.R."/>
            <person name="Sondergaard T.E."/>
            <person name="Sorensen J.L."/>
            <person name="Fitzpatrick D.A."/>
            <person name="Frisvad J.C."/>
            <person name="Nielsen K.L."/>
        </authorList>
    </citation>
    <scope>NUCLEOTIDE SEQUENCE</scope>
    <source>
        <strain evidence="6">IBT 16125</strain>
    </source>
</reference>
<dbReference type="InterPro" id="IPR053178">
    <property type="entry name" value="Osmoadaptation_assoc"/>
</dbReference>
<dbReference type="PROSITE" id="PS00463">
    <property type="entry name" value="ZN2_CY6_FUNGAL_1"/>
    <property type="match status" value="1"/>
</dbReference>
<dbReference type="Proteomes" id="UP001213681">
    <property type="component" value="Unassembled WGS sequence"/>
</dbReference>
<evidence type="ECO:0000313" key="7">
    <source>
        <dbReference type="Proteomes" id="UP001213681"/>
    </source>
</evidence>
<keyword evidence="3" id="KW-0804">Transcription</keyword>
<keyword evidence="4" id="KW-0539">Nucleus</keyword>
<evidence type="ECO:0000256" key="2">
    <source>
        <dbReference type="ARBA" id="ARBA00023125"/>
    </source>
</evidence>
<dbReference type="PROSITE" id="PS50048">
    <property type="entry name" value="ZN2_CY6_FUNGAL_2"/>
    <property type="match status" value="1"/>
</dbReference>
<dbReference type="InterPro" id="IPR036864">
    <property type="entry name" value="Zn2-C6_fun-type_DNA-bd_sf"/>
</dbReference>
<comment type="caution">
    <text evidence="6">The sequence shown here is derived from an EMBL/GenBank/DDBJ whole genome shotgun (WGS) entry which is preliminary data.</text>
</comment>
<dbReference type="GO" id="GO:0003677">
    <property type="term" value="F:DNA binding"/>
    <property type="evidence" value="ECO:0007669"/>
    <property type="project" value="UniProtKB-KW"/>
</dbReference>
<dbReference type="SUPFAM" id="SSF57701">
    <property type="entry name" value="Zn2/Cys6 DNA-binding domain"/>
    <property type="match status" value="1"/>
</dbReference>
<proteinExistence type="predicted"/>
<dbReference type="InterPro" id="IPR001138">
    <property type="entry name" value="Zn2Cys6_DnaBD"/>
</dbReference>
<organism evidence="6 7">
    <name type="scientific">Penicillium daleae</name>
    <dbReference type="NCBI Taxonomy" id="63821"/>
    <lineage>
        <taxon>Eukaryota</taxon>
        <taxon>Fungi</taxon>
        <taxon>Dikarya</taxon>
        <taxon>Ascomycota</taxon>
        <taxon>Pezizomycotina</taxon>
        <taxon>Eurotiomycetes</taxon>
        <taxon>Eurotiomycetidae</taxon>
        <taxon>Eurotiales</taxon>
        <taxon>Aspergillaceae</taxon>
        <taxon>Penicillium</taxon>
    </lineage>
</organism>
<dbReference type="Pfam" id="PF00172">
    <property type="entry name" value="Zn_clus"/>
    <property type="match status" value="1"/>
</dbReference>
<accession>A0AAD6C0M0</accession>
<dbReference type="PANTHER" id="PTHR38111:SF11">
    <property type="entry name" value="TRANSCRIPTION FACTOR DOMAIN-CONTAINING PROTEIN-RELATED"/>
    <property type="match status" value="1"/>
</dbReference>
<evidence type="ECO:0000313" key="6">
    <source>
        <dbReference type="EMBL" id="KAJ5443448.1"/>
    </source>
</evidence>
<feature type="domain" description="Zn(2)-C6 fungal-type" evidence="5">
    <location>
        <begin position="9"/>
        <end position="36"/>
    </location>
</feature>
<dbReference type="GO" id="GO:0008270">
    <property type="term" value="F:zinc ion binding"/>
    <property type="evidence" value="ECO:0007669"/>
    <property type="project" value="InterPro"/>
</dbReference>
<gene>
    <name evidence="6" type="ORF">N7458_007320</name>
</gene>
<dbReference type="GeneID" id="81600945"/>
<name>A0AAD6C0M0_9EURO</name>
<keyword evidence="2" id="KW-0238">DNA-binding</keyword>
<dbReference type="RefSeq" id="XP_056763528.1">
    <property type="nucleotide sequence ID" value="XM_056910702.1"/>
</dbReference>
<evidence type="ECO:0000259" key="5">
    <source>
        <dbReference type="PROSITE" id="PS50048"/>
    </source>
</evidence>
<evidence type="ECO:0000256" key="1">
    <source>
        <dbReference type="ARBA" id="ARBA00023015"/>
    </source>
</evidence>